<protein>
    <submittedName>
        <fullName evidence="2">Myosin heavy striated</fullName>
    </submittedName>
</protein>
<evidence type="ECO:0000256" key="1">
    <source>
        <dbReference type="SAM" id="MobiDB-lite"/>
    </source>
</evidence>
<gene>
    <name evidence="2" type="ORF">RF55_12098</name>
</gene>
<dbReference type="Proteomes" id="UP000036403">
    <property type="component" value="Unassembled WGS sequence"/>
</dbReference>
<keyword evidence="3" id="KW-1185">Reference proteome</keyword>
<feature type="region of interest" description="Disordered" evidence="1">
    <location>
        <begin position="20"/>
        <end position="69"/>
    </location>
</feature>
<comment type="caution">
    <text evidence="2">The sequence shown here is derived from an EMBL/GenBank/DDBJ whole genome shotgun (WGS) entry which is preliminary data.</text>
</comment>
<evidence type="ECO:0000313" key="2">
    <source>
        <dbReference type="EMBL" id="KMQ88424.1"/>
    </source>
</evidence>
<dbReference type="EMBL" id="LBMM01009059">
    <property type="protein sequence ID" value="KMQ88424.1"/>
    <property type="molecule type" value="Genomic_DNA"/>
</dbReference>
<organism evidence="2 3">
    <name type="scientific">Lasius niger</name>
    <name type="common">Black garden ant</name>
    <dbReference type="NCBI Taxonomy" id="67767"/>
    <lineage>
        <taxon>Eukaryota</taxon>
        <taxon>Metazoa</taxon>
        <taxon>Ecdysozoa</taxon>
        <taxon>Arthropoda</taxon>
        <taxon>Hexapoda</taxon>
        <taxon>Insecta</taxon>
        <taxon>Pterygota</taxon>
        <taxon>Neoptera</taxon>
        <taxon>Endopterygota</taxon>
        <taxon>Hymenoptera</taxon>
        <taxon>Apocrita</taxon>
        <taxon>Aculeata</taxon>
        <taxon>Formicoidea</taxon>
        <taxon>Formicidae</taxon>
        <taxon>Formicinae</taxon>
        <taxon>Lasius</taxon>
        <taxon>Lasius</taxon>
    </lineage>
</organism>
<reference evidence="2 3" key="1">
    <citation type="submission" date="2015-04" db="EMBL/GenBank/DDBJ databases">
        <title>Lasius niger genome sequencing.</title>
        <authorList>
            <person name="Konorov E.A."/>
            <person name="Nikitin M.A."/>
            <person name="Kirill M.V."/>
            <person name="Chang P."/>
        </authorList>
    </citation>
    <scope>NUCLEOTIDE SEQUENCE [LARGE SCALE GENOMIC DNA]</scope>
    <source>
        <tissue evidence="2">Whole</tissue>
    </source>
</reference>
<proteinExistence type="predicted"/>
<dbReference type="AlphaFoldDB" id="A0A0J7KDZ1"/>
<sequence>MAIISNNRTVKRQRRDIHAIAKQGHHRKFSPVDLDKEVCNPSHNVSGLTRRPPSSHRPKTDSPNKPNPIDFAFFI</sequence>
<dbReference type="PaxDb" id="67767-A0A0J7KDZ1"/>
<evidence type="ECO:0000313" key="3">
    <source>
        <dbReference type="Proteomes" id="UP000036403"/>
    </source>
</evidence>
<name>A0A0J7KDZ1_LASNI</name>
<accession>A0A0J7KDZ1</accession>